<dbReference type="PROSITE" id="PS50111">
    <property type="entry name" value="CHEMOTAXIS_TRANSDUC_2"/>
    <property type="match status" value="1"/>
</dbReference>
<reference evidence="6" key="1">
    <citation type="submission" date="2022-02" db="EMBL/GenBank/DDBJ databases">
        <title>Fredinandcohnia quinoae sp. nov. isolated from Chenopodium quinoa seeds.</title>
        <authorList>
            <person name="Saati-Santamaria Z."/>
            <person name="Flores-Felix J.D."/>
            <person name="Igual J.M."/>
            <person name="Velazquez E."/>
            <person name="Garcia-Fraile P."/>
            <person name="Martinez-Molina E."/>
        </authorList>
    </citation>
    <scope>NUCLEOTIDE SEQUENCE</scope>
    <source>
        <strain evidence="6">SECRCQ15</strain>
    </source>
</reference>
<keyword evidence="4" id="KW-1133">Transmembrane helix</keyword>
<dbReference type="GO" id="GO:0016020">
    <property type="term" value="C:membrane"/>
    <property type="evidence" value="ECO:0007669"/>
    <property type="project" value="InterPro"/>
</dbReference>
<gene>
    <name evidence="6" type="ORF">MJG50_11585</name>
</gene>
<comment type="caution">
    <text evidence="6">The sequence shown here is derived from an EMBL/GenBank/DDBJ whole genome shotgun (WGS) entry which is preliminary data.</text>
</comment>
<evidence type="ECO:0000259" key="5">
    <source>
        <dbReference type="PROSITE" id="PS50111"/>
    </source>
</evidence>
<sequence length="491" mass="54507">MNAIEQLKLTDMKNKNKLMLIIYMASTILGLIGVLALDPSSWTSISYIIQIIFYPIIYVLANKFKKEYIFAYMMVIAMNLFTLSLVWVQGGSLSTVLSVFFFSIFAVVQFNNKIFGIGYGLGLVTIIINSQFPAKEFLYISEQLNAIIIVYLFSGVLLGMLIHLNQRQFKKLQEYTDLAEADTKAKEEQKKRLEGEIATIAESISKISEKIQLGLGSQEEMKIAMSEVSSGSQVQSEQISEIAESAHRNLTAIHAMNKITTNLIDDSIKSSTLADEGQVKANELTNEMDHLQLVISKLSENFSTLTLKIEETNQLANNIKQITEQTNLLALNASIEAARAGEAGKGFSVVAEEIRKLADLTKDITIKITDNLIEVNQTNESAQMNMQTSSEGLQQSVGSTKEVNDRFNQLDKMLKSLNSQFKEFENLSKVVEKNSVNVEASTNEFAAIIEEATASLQQISASIETMAEDNHSIAAYIQDTATSTENIKNSF</sequence>
<dbReference type="PANTHER" id="PTHR32089:SF112">
    <property type="entry name" value="LYSOZYME-LIKE PROTEIN-RELATED"/>
    <property type="match status" value="1"/>
</dbReference>
<evidence type="ECO:0000256" key="1">
    <source>
        <dbReference type="ARBA" id="ARBA00023224"/>
    </source>
</evidence>
<dbReference type="Gene3D" id="1.10.287.950">
    <property type="entry name" value="Methyl-accepting chemotaxis protein"/>
    <property type="match status" value="1"/>
</dbReference>
<dbReference type="RefSeq" id="WP_240255898.1">
    <property type="nucleotide sequence ID" value="NZ_JAKTTI010000017.1"/>
</dbReference>
<evidence type="ECO:0000256" key="2">
    <source>
        <dbReference type="PROSITE-ProRule" id="PRU00284"/>
    </source>
</evidence>
<evidence type="ECO:0000256" key="3">
    <source>
        <dbReference type="SAM" id="Coils"/>
    </source>
</evidence>
<feature type="transmembrane region" description="Helical" evidence="4">
    <location>
        <begin position="146"/>
        <end position="164"/>
    </location>
</feature>
<organism evidence="6 7">
    <name type="scientific">Fredinandcohnia quinoae</name>
    <dbReference type="NCBI Taxonomy" id="2918902"/>
    <lineage>
        <taxon>Bacteria</taxon>
        <taxon>Bacillati</taxon>
        <taxon>Bacillota</taxon>
        <taxon>Bacilli</taxon>
        <taxon>Bacillales</taxon>
        <taxon>Bacillaceae</taxon>
        <taxon>Fredinandcohnia</taxon>
    </lineage>
</organism>
<keyword evidence="7" id="KW-1185">Reference proteome</keyword>
<feature type="transmembrane region" description="Helical" evidence="4">
    <location>
        <begin position="20"/>
        <end position="37"/>
    </location>
</feature>
<keyword evidence="4" id="KW-0812">Transmembrane</keyword>
<keyword evidence="3" id="KW-0175">Coiled coil</keyword>
<dbReference type="EMBL" id="JAKTTI010000017">
    <property type="protein sequence ID" value="MCH1625972.1"/>
    <property type="molecule type" value="Genomic_DNA"/>
</dbReference>
<dbReference type="Pfam" id="PF00015">
    <property type="entry name" value="MCPsignal"/>
    <property type="match status" value="1"/>
</dbReference>
<protein>
    <submittedName>
        <fullName evidence="6">Methyl-accepting chemotaxis protein</fullName>
    </submittedName>
</protein>
<feature type="coiled-coil region" evidence="3">
    <location>
        <begin position="407"/>
        <end position="469"/>
    </location>
</feature>
<dbReference type="SUPFAM" id="SSF58104">
    <property type="entry name" value="Methyl-accepting chemotaxis protein (MCP) signaling domain"/>
    <property type="match status" value="1"/>
</dbReference>
<accession>A0AAW5E7S7</accession>
<feature type="transmembrane region" description="Helical" evidence="4">
    <location>
        <begin position="43"/>
        <end position="61"/>
    </location>
</feature>
<name>A0AAW5E7S7_9BACI</name>
<keyword evidence="1 2" id="KW-0807">Transducer</keyword>
<keyword evidence="4" id="KW-0472">Membrane</keyword>
<feature type="transmembrane region" description="Helical" evidence="4">
    <location>
        <begin position="68"/>
        <end position="87"/>
    </location>
</feature>
<evidence type="ECO:0000313" key="6">
    <source>
        <dbReference type="EMBL" id="MCH1625972.1"/>
    </source>
</evidence>
<dbReference type="SMART" id="SM00283">
    <property type="entry name" value="MA"/>
    <property type="match status" value="1"/>
</dbReference>
<proteinExistence type="predicted"/>
<feature type="domain" description="Methyl-accepting transducer" evidence="5">
    <location>
        <begin position="219"/>
        <end position="460"/>
    </location>
</feature>
<dbReference type="InterPro" id="IPR004089">
    <property type="entry name" value="MCPsignal_dom"/>
</dbReference>
<evidence type="ECO:0000256" key="4">
    <source>
        <dbReference type="SAM" id="Phobius"/>
    </source>
</evidence>
<dbReference type="Proteomes" id="UP001431131">
    <property type="component" value="Unassembled WGS sequence"/>
</dbReference>
<dbReference type="AlphaFoldDB" id="A0AAW5E7S7"/>
<evidence type="ECO:0000313" key="7">
    <source>
        <dbReference type="Proteomes" id="UP001431131"/>
    </source>
</evidence>
<dbReference type="PANTHER" id="PTHR32089">
    <property type="entry name" value="METHYL-ACCEPTING CHEMOTAXIS PROTEIN MCPB"/>
    <property type="match status" value="1"/>
</dbReference>
<dbReference type="GO" id="GO:0007165">
    <property type="term" value="P:signal transduction"/>
    <property type="evidence" value="ECO:0007669"/>
    <property type="project" value="UniProtKB-KW"/>
</dbReference>